<reference evidence="1" key="1">
    <citation type="submission" date="2023-01" db="EMBL/GenBank/DDBJ databases">
        <title>Genomic dissection of endemic carbapenem resistance: metallo-beta-lactamase gene dissemination through clonal, plasmid and integron transfer pathways.</title>
        <authorList>
            <person name="Macesic N."/>
        </authorList>
    </citation>
    <scope>NUCLEOTIDE SEQUENCE</scope>
    <source>
        <strain evidence="1">CPO382</strain>
    </source>
</reference>
<keyword evidence="2" id="KW-1185">Reference proteome</keyword>
<evidence type="ECO:0000313" key="2">
    <source>
        <dbReference type="Proteomes" id="UP001174748"/>
    </source>
</evidence>
<dbReference type="Proteomes" id="UP001174748">
    <property type="component" value="Unassembled WGS sequence"/>
</dbReference>
<sequence length="167" mass="19647">MFEFFKKTKSKTNQEKVIDWLHGIAQRQPQLSKEIELLAFYWNEPDFKSQKHFQVAIPTYFTEWFGRVDLVAYYETDKGLKPCSMFNAVSLMDENITPVAIHFDFSYTYDGLPFTRRITMSSDVQALLDASVENDFNKQKAALTLHYLTAIFAAKIVRHQFLIERRK</sequence>
<dbReference type="EMBL" id="JARTOI010000001">
    <property type="protein sequence ID" value="MDK5169036.1"/>
    <property type="molecule type" value="Genomic_DNA"/>
</dbReference>
<gene>
    <name evidence="1" type="ORF">P9921_00835</name>
</gene>
<comment type="caution">
    <text evidence="1">The sequence shown here is derived from an EMBL/GenBank/DDBJ whole genome shotgun (WGS) entry which is preliminary data.</text>
</comment>
<proteinExistence type="predicted"/>
<name>A0ABT7G6U4_9GAMM</name>
<protein>
    <submittedName>
        <fullName evidence="1">Uncharacterized protein</fullName>
    </submittedName>
</protein>
<evidence type="ECO:0000313" key="1">
    <source>
        <dbReference type="EMBL" id="MDK5169036.1"/>
    </source>
</evidence>
<dbReference type="RefSeq" id="WP_285097947.1">
    <property type="nucleotide sequence ID" value="NZ_JARTOI010000001.1"/>
</dbReference>
<organism evidence="1 2">
    <name type="scientific">Serratia nevei</name>
    <dbReference type="NCBI Taxonomy" id="2703794"/>
    <lineage>
        <taxon>Bacteria</taxon>
        <taxon>Pseudomonadati</taxon>
        <taxon>Pseudomonadota</taxon>
        <taxon>Gammaproteobacteria</taxon>
        <taxon>Enterobacterales</taxon>
        <taxon>Yersiniaceae</taxon>
        <taxon>Serratia</taxon>
    </lineage>
</organism>
<accession>A0ABT7G6U4</accession>